<comment type="caution">
    <text evidence="1">The sequence shown here is derived from an EMBL/GenBank/DDBJ whole genome shotgun (WGS) entry which is preliminary data.</text>
</comment>
<accession>A0ABU2H8Z7</accession>
<name>A0ABU2H8Z7_9ACTN</name>
<dbReference type="Gene3D" id="3.50.30.50">
    <property type="entry name" value="Putative cyclase"/>
    <property type="match status" value="1"/>
</dbReference>
<protein>
    <submittedName>
        <fullName evidence="1">Cyclase family protein</fullName>
        <ecNumber evidence="1">3.5.-.-</ecNumber>
    </submittedName>
</protein>
<evidence type="ECO:0000313" key="1">
    <source>
        <dbReference type="EMBL" id="MDS1271310.1"/>
    </source>
</evidence>
<dbReference type="RefSeq" id="WP_310912836.1">
    <property type="nucleotide sequence ID" value="NZ_JAVLVT010000005.1"/>
</dbReference>
<dbReference type="PANTHER" id="PTHR31118:SF12">
    <property type="entry name" value="CYCLASE-LIKE PROTEIN 2"/>
    <property type="match status" value="1"/>
</dbReference>
<gene>
    <name evidence="1" type="ORF">RIF23_13490</name>
</gene>
<evidence type="ECO:0000313" key="2">
    <source>
        <dbReference type="Proteomes" id="UP001250214"/>
    </source>
</evidence>
<dbReference type="InterPro" id="IPR007325">
    <property type="entry name" value="KFase/CYL"/>
</dbReference>
<reference evidence="2" key="1">
    <citation type="submission" date="2023-07" db="EMBL/GenBank/DDBJ databases">
        <title>Novel species in the genus Lipingzhangella isolated from Sambhar Salt Lake.</title>
        <authorList>
            <person name="Jiya N."/>
            <person name="Kajale S."/>
            <person name="Sharma A."/>
        </authorList>
    </citation>
    <scope>NUCLEOTIDE SEQUENCE [LARGE SCALE GENOMIC DNA]</scope>
    <source>
        <strain evidence="2">LS1_29</strain>
    </source>
</reference>
<keyword evidence="2" id="KW-1185">Reference proteome</keyword>
<dbReference type="GO" id="GO:0016787">
    <property type="term" value="F:hydrolase activity"/>
    <property type="evidence" value="ECO:0007669"/>
    <property type="project" value="UniProtKB-KW"/>
</dbReference>
<sequence>MHLRRVVDLSRTIGPDTQPFPGDEPPELTCAATIADEGYNRLHVAVSSHTGTHVDAPYHFRDDGERIDRLPLDLFLGPAIVVDVTAHVDRQPVTWTEIAPQLDSLAPGTIVLLHTGWDRYHGTPRYFDHPYLSGDAAHHLMAAGIRTIGIDAPNPDETPDEAHPGAGWPVHHTVAAHGGVLIENLCGLHQIDFPTPLLSALPMKIDGGDGAPVRAVAMQSA</sequence>
<dbReference type="EC" id="3.5.-.-" evidence="1"/>
<dbReference type="InterPro" id="IPR037175">
    <property type="entry name" value="KFase_sf"/>
</dbReference>
<dbReference type="Pfam" id="PF04199">
    <property type="entry name" value="Cyclase"/>
    <property type="match status" value="1"/>
</dbReference>
<dbReference type="SUPFAM" id="SSF102198">
    <property type="entry name" value="Putative cyclase"/>
    <property type="match status" value="1"/>
</dbReference>
<dbReference type="EMBL" id="JAVLVT010000005">
    <property type="protein sequence ID" value="MDS1271310.1"/>
    <property type="molecule type" value="Genomic_DNA"/>
</dbReference>
<organism evidence="1 2">
    <name type="scientific">Lipingzhangella rawalii</name>
    <dbReference type="NCBI Taxonomy" id="2055835"/>
    <lineage>
        <taxon>Bacteria</taxon>
        <taxon>Bacillati</taxon>
        <taxon>Actinomycetota</taxon>
        <taxon>Actinomycetes</taxon>
        <taxon>Streptosporangiales</taxon>
        <taxon>Nocardiopsidaceae</taxon>
        <taxon>Lipingzhangella</taxon>
    </lineage>
</organism>
<keyword evidence="1" id="KW-0378">Hydrolase</keyword>
<dbReference type="Proteomes" id="UP001250214">
    <property type="component" value="Unassembled WGS sequence"/>
</dbReference>
<dbReference type="PANTHER" id="PTHR31118">
    <property type="entry name" value="CYCLASE-LIKE PROTEIN 2"/>
    <property type="match status" value="1"/>
</dbReference>
<proteinExistence type="predicted"/>